<evidence type="ECO:0000313" key="2">
    <source>
        <dbReference type="Proteomes" id="UP000297475"/>
    </source>
</evidence>
<reference evidence="1 2" key="1">
    <citation type="submission" date="2019-04" db="EMBL/GenBank/DDBJ databases">
        <title>Natronospirillum operosus gen. nov., sp. nov., a haloalkaliphilic satellite isolated from decaying biomass of laboratory culture of cyanobacterium Geitlerinema sp. and proposal of Natronospirillaceae fam. nov. and Saccharospirillaceae fam. nov.</title>
        <authorList>
            <person name="Kevbrin V."/>
            <person name="Boltyanskaya Y."/>
            <person name="Koziaeva V."/>
            <person name="Grouzdev D.S."/>
            <person name="Park M."/>
            <person name="Cho J."/>
        </authorList>
    </citation>
    <scope>NUCLEOTIDE SEQUENCE [LARGE SCALE GENOMIC DNA]</scope>
    <source>
        <strain evidence="1 2">G-116</strain>
    </source>
</reference>
<evidence type="ECO:0000313" key="1">
    <source>
        <dbReference type="EMBL" id="TGG92335.1"/>
    </source>
</evidence>
<dbReference type="AlphaFoldDB" id="A0A4Z0WBS8"/>
<dbReference type="EMBL" id="SRMF01000005">
    <property type="protein sequence ID" value="TGG92335.1"/>
    <property type="molecule type" value="Genomic_DNA"/>
</dbReference>
<keyword evidence="2" id="KW-1185">Reference proteome</keyword>
<gene>
    <name evidence="1" type="ORF">E4656_12715</name>
</gene>
<accession>A0A4Z0WBS8</accession>
<dbReference type="Proteomes" id="UP000297475">
    <property type="component" value="Unassembled WGS sequence"/>
</dbReference>
<dbReference type="RefSeq" id="WP_135483669.1">
    <property type="nucleotide sequence ID" value="NZ_SRMF01000005.1"/>
</dbReference>
<protein>
    <submittedName>
        <fullName evidence="1">Uncharacterized protein</fullName>
    </submittedName>
</protein>
<name>A0A4Z0WBS8_9GAMM</name>
<comment type="caution">
    <text evidence="1">The sequence shown here is derived from an EMBL/GenBank/DDBJ whole genome shotgun (WGS) entry which is preliminary data.</text>
</comment>
<organism evidence="1 2">
    <name type="scientific">Natronospirillum operosum</name>
    <dbReference type="NCBI Taxonomy" id="2759953"/>
    <lineage>
        <taxon>Bacteria</taxon>
        <taxon>Pseudomonadati</taxon>
        <taxon>Pseudomonadota</taxon>
        <taxon>Gammaproteobacteria</taxon>
        <taxon>Oceanospirillales</taxon>
        <taxon>Natronospirillaceae</taxon>
        <taxon>Natronospirillum</taxon>
    </lineage>
</organism>
<proteinExistence type="predicted"/>
<sequence>MNIVQPPAYCKPDLVSTSHRAITVWYPGGRSMEQLDLARLREVQIISQTGHFLWQLLGEDLQVLLIPFGTEGEGDMRRELQVLPGFETDLLFAWLDGRNEAEPPLLLWRP</sequence>